<keyword evidence="1" id="KW-0472">Membrane</keyword>
<evidence type="ECO:0000256" key="1">
    <source>
        <dbReference type="SAM" id="Phobius"/>
    </source>
</evidence>
<keyword evidence="1" id="KW-1133">Transmembrane helix</keyword>
<keyword evidence="3" id="KW-1185">Reference proteome</keyword>
<keyword evidence="1" id="KW-0812">Transmembrane</keyword>
<reference evidence="3" key="1">
    <citation type="journal article" date="2019" name="Int. J. Syst. Evol. Microbiol.">
        <title>The Global Catalogue of Microorganisms (GCM) 10K type strain sequencing project: providing services to taxonomists for standard genome sequencing and annotation.</title>
        <authorList>
            <consortium name="The Broad Institute Genomics Platform"/>
            <consortium name="The Broad Institute Genome Sequencing Center for Infectious Disease"/>
            <person name="Wu L."/>
            <person name="Ma J."/>
        </authorList>
    </citation>
    <scope>NUCLEOTIDE SEQUENCE [LARGE SCALE GENOMIC DNA]</scope>
    <source>
        <strain evidence="3">NBRC 110140</strain>
    </source>
</reference>
<dbReference type="EMBL" id="BSNN01000002">
    <property type="protein sequence ID" value="GLQ34343.1"/>
    <property type="molecule type" value="Genomic_DNA"/>
</dbReference>
<protein>
    <recommendedName>
        <fullName evidence="4">AsmA-like C-terminal region</fullName>
    </recommendedName>
</protein>
<organism evidence="2 3">
    <name type="scientific">Amylibacter marinus</name>
    <dbReference type="NCBI Taxonomy" id="1475483"/>
    <lineage>
        <taxon>Bacteria</taxon>
        <taxon>Pseudomonadati</taxon>
        <taxon>Pseudomonadota</taxon>
        <taxon>Alphaproteobacteria</taxon>
        <taxon>Rhodobacterales</taxon>
        <taxon>Paracoccaceae</taxon>
        <taxon>Amylibacter</taxon>
    </lineage>
</organism>
<dbReference type="Proteomes" id="UP001156694">
    <property type="component" value="Unassembled WGS sequence"/>
</dbReference>
<name>A0ABQ5VSE5_9RHOB</name>
<evidence type="ECO:0000313" key="3">
    <source>
        <dbReference type="Proteomes" id="UP001156694"/>
    </source>
</evidence>
<sequence length="1097" mass="119182">MSAEPKAPRPKGNLKSKVLISFFMKSVMVVLAIPVLLASVLHFGPEKRVFSVPVSLEFAQTKMQEYLPNHQIEIGQHGLSKGRGFLNPELVAQDVVLRDLSGQAVLRLGEIRSDLALLLGLGRIGEKGALRLDGATIYLHRDANGQFNFEEFSAGQGGGFDQSIDVVMDQVLALPIARNATNIAVTDARLLYRDDITDNDYILENGTLEARIEGHELNVGAGFEMKSNEDKTTLVRVSARRTTGDPLTNLTFKFEDANPIDLANQIPALDWLRNLQADVSASIVVELGEDTALTSLSGVLDLGAGQLRETSENVGASFKNAKTYFSYDQKEDKLALTGLSLDTSLGQVSGEAVADLRRAPSGGVLGMRLRADLDQITISDTETFENPLMLMDNSVDLEVKFDPLRVSLTQAVANLDNSTLAFSGDVWAKDGAWNSALNIRVDQLSHRQLLNLWPKKAIPKTRNWLDKNLHSGSMVDFHGRFQRLWGQPELDFKFAIQDGEVSVVQTVAPLINAQGRGHLTTSTLTLDLDQGHIETASGETVDLDGTQFHIPNIQDRPAIGAINIMAKGSLQSSLEILDSEKFQFINKIGKSPDVAVGQVDVAGWFRLPLVRKPEKGSVEFDIQGDITDLYSEELIVDRQLNAERVALVATQNGMTLSGDAALDGLVARFDWSQAFTDNPSRQSYLTADLNIDQHALDTFDIDLPKGSFSGETPAMVEVSLTPNQVARFKLSSVLRGARLRIPSLGWVKPQKSKGNLLVSGALSTPITIDNIALEGNDLRAQGALELGRDGSFKAAKFSKLKIGRWFDTSVKIQGKGPSAKTTISGGSIDFRQLDLGGASGTRAGPLRIELNRLRLTDTLSLTSFRADIDRSGSPRGTFTAQVNGRSKISGKVFRRAKTGLTRIEINAGDAGSILRAAGLLENIRNGQMTLAIDPTTEKDVYAIHFAVKTFRMVHSSGVTGLLDAVSLVGLMQKLDGEGIAFSSARGQARLRPEGVQLIDVSLVGPSMGLTLGGWYTFKTHSVNFEGVITPIYGVNGIFERTAGKLFGRDRGEGLFSFVYRMKGPVADPKIRVNPLSILTPGGFREIFRQKIPAPAKE</sequence>
<comment type="caution">
    <text evidence="2">The sequence shown here is derived from an EMBL/GenBank/DDBJ whole genome shotgun (WGS) entry which is preliminary data.</text>
</comment>
<accession>A0ABQ5VSE5</accession>
<evidence type="ECO:0000313" key="2">
    <source>
        <dbReference type="EMBL" id="GLQ34343.1"/>
    </source>
</evidence>
<dbReference type="RefSeq" id="WP_284376095.1">
    <property type="nucleotide sequence ID" value="NZ_BSNN01000002.1"/>
</dbReference>
<evidence type="ECO:0008006" key="4">
    <source>
        <dbReference type="Google" id="ProtNLM"/>
    </source>
</evidence>
<proteinExistence type="predicted"/>
<feature type="transmembrane region" description="Helical" evidence="1">
    <location>
        <begin position="20"/>
        <end position="43"/>
    </location>
</feature>
<gene>
    <name evidence="2" type="ORF">GCM10007939_06260</name>
</gene>